<evidence type="ECO:0000256" key="1">
    <source>
        <dbReference type="SAM" id="MobiDB-lite"/>
    </source>
</evidence>
<feature type="compositionally biased region" description="Basic and acidic residues" evidence="1">
    <location>
        <begin position="132"/>
        <end position="142"/>
    </location>
</feature>
<name>A0A1H0FG62_9GAMM</name>
<reference evidence="4" key="1">
    <citation type="submission" date="2016-10" db="EMBL/GenBank/DDBJ databases">
        <authorList>
            <person name="Varghese N."/>
            <person name="Submissions S."/>
        </authorList>
    </citation>
    <scope>NUCLEOTIDE SEQUENCE [LARGE SCALE GENOMIC DNA]</scope>
    <source>
        <strain evidence="4">CGMCC 1.6444</strain>
    </source>
</reference>
<organism evidence="3 4">
    <name type="scientific">Halomonas shengliensis</name>
    <dbReference type="NCBI Taxonomy" id="419597"/>
    <lineage>
        <taxon>Bacteria</taxon>
        <taxon>Pseudomonadati</taxon>
        <taxon>Pseudomonadota</taxon>
        <taxon>Gammaproteobacteria</taxon>
        <taxon>Oceanospirillales</taxon>
        <taxon>Halomonadaceae</taxon>
        <taxon>Halomonas</taxon>
    </lineage>
</organism>
<sequence>MRQFLFPRRPLARGTLLTCHLLLQLGLAAGAALWLAPRTPWLSATTWQAAWPDVALGVGLWLLAAVVLRLVAELWLLPHHLAGQLGAGPVITRSWERRPAVHDREAAWTSEARPLDGEDEVVGRARVTRPAEPLRQRGREPSLDLAAHAGEAAAPRDPRL</sequence>
<accession>A0A1H0FG62</accession>
<protein>
    <submittedName>
        <fullName evidence="3">Uncharacterized protein</fullName>
    </submittedName>
</protein>
<keyword evidence="2" id="KW-1133">Transmembrane helix</keyword>
<dbReference type="EMBL" id="FNIV01000002">
    <property type="protein sequence ID" value="SDN93693.1"/>
    <property type="molecule type" value="Genomic_DNA"/>
</dbReference>
<evidence type="ECO:0000256" key="2">
    <source>
        <dbReference type="SAM" id="Phobius"/>
    </source>
</evidence>
<feature type="region of interest" description="Disordered" evidence="1">
    <location>
        <begin position="124"/>
        <end position="160"/>
    </location>
</feature>
<keyword evidence="4" id="KW-1185">Reference proteome</keyword>
<dbReference type="AlphaFoldDB" id="A0A1H0FG62"/>
<keyword evidence="2" id="KW-0472">Membrane</keyword>
<evidence type="ECO:0000313" key="4">
    <source>
        <dbReference type="Proteomes" id="UP000199075"/>
    </source>
</evidence>
<gene>
    <name evidence="3" type="ORF">SAMN04487957_102439</name>
</gene>
<dbReference type="OrthoDB" id="6168300at2"/>
<evidence type="ECO:0000313" key="3">
    <source>
        <dbReference type="EMBL" id="SDN93693.1"/>
    </source>
</evidence>
<dbReference type="RefSeq" id="WP_089677275.1">
    <property type="nucleotide sequence ID" value="NZ_FNIV01000002.1"/>
</dbReference>
<dbReference type="Proteomes" id="UP000199075">
    <property type="component" value="Unassembled WGS sequence"/>
</dbReference>
<feature type="transmembrane region" description="Helical" evidence="2">
    <location>
        <begin position="54"/>
        <end position="72"/>
    </location>
</feature>
<keyword evidence="2" id="KW-0812">Transmembrane</keyword>
<proteinExistence type="predicted"/>